<evidence type="ECO:0008006" key="4">
    <source>
        <dbReference type="Google" id="ProtNLM"/>
    </source>
</evidence>
<feature type="region of interest" description="Disordered" evidence="1">
    <location>
        <begin position="1129"/>
        <end position="1171"/>
    </location>
</feature>
<proteinExistence type="predicted"/>
<dbReference type="InterPro" id="IPR036397">
    <property type="entry name" value="RNaseH_sf"/>
</dbReference>
<keyword evidence="3" id="KW-1185">Reference proteome</keyword>
<dbReference type="SUPFAM" id="SSF56219">
    <property type="entry name" value="DNase I-like"/>
    <property type="match status" value="1"/>
</dbReference>
<evidence type="ECO:0000256" key="1">
    <source>
        <dbReference type="SAM" id="MobiDB-lite"/>
    </source>
</evidence>
<feature type="compositionally biased region" description="Acidic residues" evidence="1">
    <location>
        <begin position="609"/>
        <end position="621"/>
    </location>
</feature>
<evidence type="ECO:0000313" key="3">
    <source>
        <dbReference type="Proteomes" id="UP000186817"/>
    </source>
</evidence>
<protein>
    <recommendedName>
        <fullName evidence="4">RNase H type-1 domain-containing protein</fullName>
    </recommendedName>
</protein>
<dbReference type="InterPro" id="IPR036691">
    <property type="entry name" value="Endo/exonu/phosph_ase_sf"/>
</dbReference>
<accession>A0A1Q9DWX1</accession>
<dbReference type="Proteomes" id="UP000186817">
    <property type="component" value="Unassembled WGS sequence"/>
</dbReference>
<dbReference type="GO" id="GO:0003676">
    <property type="term" value="F:nucleic acid binding"/>
    <property type="evidence" value="ECO:0007669"/>
    <property type="project" value="InterPro"/>
</dbReference>
<dbReference type="OrthoDB" id="479030at2759"/>
<organism evidence="2 3">
    <name type="scientific">Symbiodinium microadriaticum</name>
    <name type="common">Dinoflagellate</name>
    <name type="synonym">Zooxanthella microadriatica</name>
    <dbReference type="NCBI Taxonomy" id="2951"/>
    <lineage>
        <taxon>Eukaryota</taxon>
        <taxon>Sar</taxon>
        <taxon>Alveolata</taxon>
        <taxon>Dinophyceae</taxon>
        <taxon>Suessiales</taxon>
        <taxon>Symbiodiniaceae</taxon>
        <taxon>Symbiodinium</taxon>
    </lineage>
</organism>
<feature type="region of interest" description="Disordered" evidence="1">
    <location>
        <begin position="591"/>
        <end position="658"/>
    </location>
</feature>
<feature type="region of interest" description="Disordered" evidence="1">
    <location>
        <begin position="437"/>
        <end position="456"/>
    </location>
</feature>
<dbReference type="SUPFAM" id="SSF53098">
    <property type="entry name" value="Ribonuclease H-like"/>
    <property type="match status" value="1"/>
</dbReference>
<dbReference type="Gene3D" id="3.30.420.10">
    <property type="entry name" value="Ribonuclease H-like superfamily/Ribonuclease H"/>
    <property type="match status" value="1"/>
</dbReference>
<dbReference type="EMBL" id="LSRX01000353">
    <property type="protein sequence ID" value="OLP99675.1"/>
    <property type="molecule type" value="Genomic_DNA"/>
</dbReference>
<feature type="compositionally biased region" description="Low complexity" evidence="1">
    <location>
        <begin position="1547"/>
        <end position="1561"/>
    </location>
</feature>
<gene>
    <name evidence="2" type="ORF">AK812_SmicGene17737</name>
</gene>
<comment type="caution">
    <text evidence="2">The sequence shown here is derived from an EMBL/GenBank/DDBJ whole genome shotgun (WGS) entry which is preliminary data.</text>
</comment>
<name>A0A1Q9DWX1_SYMMI</name>
<sequence>MPGVVWAAPPFGSAANFVRTFLPDASLGEPVPGPASSFPDPFDGDAGVFEPDKFYFLPAGPPGPPPCSSWDTSVLGVSVFAPHYEPTFFRLHVPANASLEEVLDKVTSPGCLPSETVDVVVPVSLQRYGYALSLLAFPSALSQLVPLHCAVLIDLSFVGGHFYASTVPCDLTLERLLMHIDRHMWYRIDAVDVWVNDSEIPASGGTLSVAPGTVFTVLLKGMRPDPPHTAAQVLCHRHSWGPLERSPSPRRAVGDAVADLSSVRAMPFSLLSSPSFEHTVRNALGLPSDADTLQTQVHLHFDLFGDQCHTVHAGLAPVQPWLLDLRPVGFSMQLFRSELPPSASEVAACLPCGLSPHHCLKICAVASGTGQDVLPVLRVSLEAIAAPPSCEFAVDRPLEHKCPSRATSPLRDAVQAAVNDAHVELLPDPLLRIGDVPPAPALGMQPAEEGDAGSDDEGGLMPITVLLFAPDLTPEVLRLAQLPDDGTYEVFPFLAFEPMPPEAQVAQLCGACESSVRVVDADLVPSDATCHGWSLELTADGRVLHSELADWLDTFSPDGWQPQIEGAPIEDGFLLTQHGAVLTASYVPISSSDEGSSSLPRGPPPPPGAEDDEDSEDEFDSDSSSAEDHTPAAGTEHQQSTSVAPTRDRSRSPVGRRHAYTSGVDPGMLLFTFCGRMLLWCFAFFHVAIAHGRLWTTSVILLSVLPVVSAGHSSLPVVVWPSFATFVFSAWCIWLRSLARLCKLLLEPHSCSASTQMTLAVLRYLAPRLGAAWRYVPATDAPVLVDDEPSDETASEASARLCWCHFVVIMPGFSAEHLEVALWLPATVEEAIHGVQEVRPRHLVRHFPRLIPVSPQPFSGSGVLLGSPAWQQYGPGHPVLLCIDMSRVDGRVFAAFTPDYLCKQQLLTVAGADVDSAPEVFLGGSTEPLEDGAWCHVSPGDTVVLEPPGSTRASLGLGVLLTSAPFFTGRQAPPPLSPAGVCCLIHHDGTFLHFADPSRPFRYREQIAAATGARVSDIRLFPAVPRVQDVCIEGYSCNNVTAVCEGRPGTETPPACLLDLRFLLQGWKTIPASAGCINCPAVLATISVPRGWRAVLQGFSAYASDVAVSPGQVVVVCLAPNVALPLTAAPVGPGRSTDQAGDFSRDAPAGSDAHQSGSSGQAEAGAPRDTGISEGPAVSADVVSSSPQAAALDMHIAVFMPEYVAELFDVQVDIPVSLDHLLVVLAEGRDPELSCAFPRLVPVPIQPALATVCFIALPAWEVVGVPVLFVCHAPPFRIFAQTVPGVLDVDGVLRLARVDPDLPVHIYVGVVPWAVPEGGRFGVRAGELVTIFPIVQPAIPPVGLNVLLNATDGWHPEPLLLSQSDSQAWIATDQASFHAVIPSSPSSPLKDVVAGMLHAPLDSFTLVSAFPAVRDHAHGGLPSRQVYGVSQGGPTAAVPYFLDLRRMLLPMSLDFAPFGRVCVASLCTRLQPICPDGFFIRVRGGYAQGDVANHYRDVFPGQVIIAEFLPCRPRRLPTPAEDDDAPGGADDWDASDDSDDDDEPDSPSHSSGPPASGPVADTGGTRTRQGFPPARARGGYDTWGDSFFGRAVLAGSCRFTSVWPFLLPSCLLLRTVLCCIAHAVAGRFVTVLFGLCRRIVLVAVRSPGAMCVATRCSAVCVLLWVVTMPQGAIGVQIFDLTAGDAPRSRVNLAPTWGAATVFPEAPQTDPRACVPSCRHVPTPCRATWTGAELPGGCLESLDKLCVLASPLVTLLDESKAIHGDAIFFEAHALIETLVEHFHDLSGTFVPVKSEPVPLQLSLALMLDSAPPGAEYAISAEPVQWHDFSEGTCVTPLTTAFMSDLQRFSPVYTAGSLPDHLDRPHRFQSWVAAGSPGVFPADAHTVCLTSDGSFAPKPDSAGWGIVLSALTPAAPSPPGVFVGVAYGTTREVWDFGGAAAGPANAYASELVGLFWAAVAAFQCNFRGPLVFLCDNLAALGAAQGSCDVPFHAVAAACRDLHQGLYFSGWGVPRYEHVRGHTGDPANELADAVAALGASGSSRNPFSLSLHAWFQAAAFKWVPHFCWASRYPEEGPPAKDGTIVWPPFEPPLLLDADDVMLPFTRVARPCSEAAPDGAAELLLSVVSFNTLSIVEVGADHGSGSGLYGCTGRVALLDGALLRHGVFLAGLQETRTPGGTGGSPNFKRYSSGCLDRRTLGVELWVATGRDWPSHTAVVLHTDHTRLYARLTFSGVHLCVFVGHAPHAGHSLAARRDWWAETATLCSRYGLDEDWLLLLDANCKVGSVCSDHIGSLHSDPFDEIGELFHDLLRKCGSWLPSTFSSSFVGDGGTLVQRRSGTLSRSDYIALPCGWKASRVCGRVEPTISAGHSIVDHYAVLVDVAMHIARPPKACRAPRIDGQALLKPENAATVERICSAVPTVGWHTSVHDHAAVVVDALYSGLVSAFPLKIRRMGKHYLSAETTAVHGRTAALRHAVRWRLVAYRAALTRCAFGAWARRIPFIEVFTGRWLHQLRLSLALSSARLHALGKEVRRLCRRDRAAFLASLADEAEAAPPGQVHTAIKKVLRPKKFRRGGPQPLPRLKRPDGTLCTTADAVADEWRRHFAALEGGASISVPDLVTGCACRQRSQGTMTQVPAQEMPSFCDLVSSLRGMQPHRASGPDMLPPSLCARFALPVARLLWPILLKSILFSTESIGLKGGTLHHIAKASSPNPSTAAAQRGILLQPVFSKAIHKTLRRMPASLFEKRAAPLQIGGRKGLSYELWHFMSRNFLLYAKHGGFSAALVFSDLAAAYYAVVRETIIGASCSSDPLAAVTASLNLPVEALQELQHYIATSPVLEGDDCTDLLRAIMQEAHSDTWFHVAQDSQLVRTTRGTRPGSCIADVAFSLLFERVLARRGQFDADVTPVVFWSGQRTLECFSQATHGRQHAVEVRDIVYADDHAACVVARDAASLTPAVAHVIGRSLDAIRSHGLTANIGPKKTAALLVH</sequence>
<feature type="region of interest" description="Disordered" evidence="1">
    <location>
        <begin position="1515"/>
        <end position="1577"/>
    </location>
</feature>
<dbReference type="InterPro" id="IPR012337">
    <property type="entry name" value="RNaseH-like_sf"/>
</dbReference>
<reference evidence="2 3" key="1">
    <citation type="submission" date="2016-02" db="EMBL/GenBank/DDBJ databases">
        <title>Genome analysis of coral dinoflagellate symbionts highlights evolutionary adaptations to a symbiotic lifestyle.</title>
        <authorList>
            <person name="Aranda M."/>
            <person name="Li Y."/>
            <person name="Liew Y.J."/>
            <person name="Baumgarten S."/>
            <person name="Simakov O."/>
            <person name="Wilson M."/>
            <person name="Piel J."/>
            <person name="Ashoor H."/>
            <person name="Bougouffa S."/>
            <person name="Bajic V.B."/>
            <person name="Ryu T."/>
            <person name="Ravasi T."/>
            <person name="Bayer T."/>
            <person name="Micklem G."/>
            <person name="Kim H."/>
            <person name="Bhak J."/>
            <person name="Lajeunesse T.C."/>
            <person name="Voolstra C.R."/>
        </authorList>
    </citation>
    <scope>NUCLEOTIDE SEQUENCE [LARGE SCALE GENOMIC DNA]</scope>
    <source>
        <strain evidence="2 3">CCMP2467</strain>
    </source>
</reference>
<feature type="compositionally biased region" description="Acidic residues" evidence="1">
    <location>
        <begin position="1520"/>
        <end position="1545"/>
    </location>
</feature>
<evidence type="ECO:0000313" key="2">
    <source>
        <dbReference type="EMBL" id="OLP99675.1"/>
    </source>
</evidence>